<sequence>MTGPDEPVSTPEPSDTPADRTREASGDDRPATPEPLAELLRRHVELRAEITDHLKRLGHA</sequence>
<organism evidence="2 3">
    <name type="scientific">Streptomyces durbertensis</name>
    <dbReference type="NCBI Taxonomy" id="2448886"/>
    <lineage>
        <taxon>Bacteria</taxon>
        <taxon>Bacillati</taxon>
        <taxon>Actinomycetota</taxon>
        <taxon>Actinomycetes</taxon>
        <taxon>Kitasatosporales</taxon>
        <taxon>Streptomycetaceae</taxon>
        <taxon>Streptomyces</taxon>
    </lineage>
</organism>
<dbReference type="Proteomes" id="UP000766698">
    <property type="component" value="Unassembled WGS sequence"/>
</dbReference>
<feature type="compositionally biased region" description="Basic and acidic residues" evidence="1">
    <location>
        <begin position="17"/>
        <end position="31"/>
    </location>
</feature>
<evidence type="ECO:0000256" key="1">
    <source>
        <dbReference type="SAM" id="MobiDB-lite"/>
    </source>
</evidence>
<proteinExistence type="predicted"/>
<accession>A0ABR6EK79</accession>
<feature type="region of interest" description="Disordered" evidence="1">
    <location>
        <begin position="1"/>
        <end position="36"/>
    </location>
</feature>
<reference evidence="3" key="1">
    <citation type="journal article" date="2020" name="Syst. Appl. Microbiol.">
        <title>Streptomyces alkaliterrae sp. nov., isolated from an alkaline soil, and emended descriptions of Streptomyces alkaliphilus, Streptomyces calidiresistens and Streptomyces durbertensis.</title>
        <authorList>
            <person name="Swiecimska M."/>
            <person name="Golinska P."/>
            <person name="Nouioui I."/>
            <person name="Wypij M."/>
            <person name="Rai M."/>
            <person name="Sangal V."/>
            <person name="Goodfellow M."/>
        </authorList>
    </citation>
    <scope>NUCLEOTIDE SEQUENCE [LARGE SCALE GENOMIC DNA]</scope>
    <source>
        <strain evidence="3">DSM 104538</strain>
    </source>
</reference>
<gene>
    <name evidence="2" type="ORF">GL263_19630</name>
</gene>
<evidence type="ECO:0000313" key="3">
    <source>
        <dbReference type="Proteomes" id="UP000766698"/>
    </source>
</evidence>
<dbReference type="EMBL" id="WMLF01000337">
    <property type="protein sequence ID" value="MBB1245751.1"/>
    <property type="molecule type" value="Genomic_DNA"/>
</dbReference>
<evidence type="ECO:0000313" key="2">
    <source>
        <dbReference type="EMBL" id="MBB1245751.1"/>
    </source>
</evidence>
<comment type="caution">
    <text evidence="2">The sequence shown here is derived from an EMBL/GenBank/DDBJ whole genome shotgun (WGS) entry which is preliminary data.</text>
</comment>
<dbReference type="RefSeq" id="WP_182857046.1">
    <property type="nucleotide sequence ID" value="NZ_WMLF01000337.1"/>
</dbReference>
<keyword evidence="3" id="KW-1185">Reference proteome</keyword>
<name>A0ABR6EK79_9ACTN</name>
<protein>
    <submittedName>
        <fullName evidence="2">Uncharacterized protein</fullName>
    </submittedName>
</protein>